<feature type="region of interest" description="Disordered" evidence="1">
    <location>
        <begin position="106"/>
        <end position="131"/>
    </location>
</feature>
<proteinExistence type="predicted"/>
<dbReference type="AlphaFoldDB" id="A0A8C7XPQ5"/>
<dbReference type="GeneTree" id="ENSGT00950000185193"/>
<dbReference type="InterPro" id="IPR042097">
    <property type="entry name" value="Aminopeptidase_N-like_N_sf"/>
</dbReference>
<accession>A0A8C7XPQ5</accession>
<reference evidence="2" key="1">
    <citation type="submission" date="2025-08" db="UniProtKB">
        <authorList>
            <consortium name="Ensembl"/>
        </authorList>
    </citation>
    <scope>IDENTIFICATION</scope>
</reference>
<reference evidence="2" key="2">
    <citation type="submission" date="2025-09" db="UniProtKB">
        <authorList>
            <consortium name="Ensembl"/>
        </authorList>
    </citation>
    <scope>IDENTIFICATION</scope>
</reference>
<keyword evidence="3" id="KW-1185">Reference proteome</keyword>
<dbReference type="Ensembl" id="ENSOSIT00000017664.1">
    <property type="protein sequence ID" value="ENSOSIP00000016707.1"/>
    <property type="gene ID" value="ENSOSIG00000009188.1"/>
</dbReference>
<dbReference type="Proteomes" id="UP000694383">
    <property type="component" value="Unplaced"/>
</dbReference>
<name>A0A8C7XPQ5_9TELE</name>
<sequence length="131" mass="14166">MLLFLGRAVSLSFAHRLHSCRSPSPARPVLLGSVLIQLGRITGVTHGAVFGTATSQHTGTMPERRPFVRLPTDVYPVNYGLSLKPDLIDFTFEGKLEASVEVKRTQSVQPKANSDLKVTAAADPRGPKTSQ</sequence>
<protein>
    <submittedName>
        <fullName evidence="2">Uncharacterized protein</fullName>
    </submittedName>
</protein>
<organism evidence="2 3">
    <name type="scientific">Oryzias sinensis</name>
    <name type="common">Chinese medaka</name>
    <dbReference type="NCBI Taxonomy" id="183150"/>
    <lineage>
        <taxon>Eukaryota</taxon>
        <taxon>Metazoa</taxon>
        <taxon>Chordata</taxon>
        <taxon>Craniata</taxon>
        <taxon>Vertebrata</taxon>
        <taxon>Euteleostomi</taxon>
        <taxon>Actinopterygii</taxon>
        <taxon>Neopterygii</taxon>
        <taxon>Teleostei</taxon>
        <taxon>Neoteleostei</taxon>
        <taxon>Acanthomorphata</taxon>
        <taxon>Ovalentaria</taxon>
        <taxon>Atherinomorphae</taxon>
        <taxon>Beloniformes</taxon>
        <taxon>Adrianichthyidae</taxon>
        <taxon>Oryziinae</taxon>
        <taxon>Oryzias</taxon>
    </lineage>
</organism>
<evidence type="ECO:0000313" key="2">
    <source>
        <dbReference type="Ensembl" id="ENSOSIP00000016707.1"/>
    </source>
</evidence>
<dbReference type="Gene3D" id="2.60.40.1730">
    <property type="entry name" value="tricorn interacting facor f3 domain"/>
    <property type="match status" value="1"/>
</dbReference>
<evidence type="ECO:0000313" key="3">
    <source>
        <dbReference type="Proteomes" id="UP000694383"/>
    </source>
</evidence>
<evidence type="ECO:0000256" key="1">
    <source>
        <dbReference type="SAM" id="MobiDB-lite"/>
    </source>
</evidence>